<dbReference type="PROSITE" id="PS51257">
    <property type="entry name" value="PROKAR_LIPOPROTEIN"/>
    <property type="match status" value="1"/>
</dbReference>
<evidence type="ECO:0008006" key="3">
    <source>
        <dbReference type="Google" id="ProtNLM"/>
    </source>
</evidence>
<keyword evidence="2" id="KW-1185">Reference proteome</keyword>
<dbReference type="RefSeq" id="WP_090392696.1">
    <property type="nucleotide sequence ID" value="NZ_FMZO01000019.1"/>
</dbReference>
<reference evidence="2" key="1">
    <citation type="submission" date="2016-10" db="EMBL/GenBank/DDBJ databases">
        <authorList>
            <person name="Varghese N."/>
            <person name="Submissions S."/>
        </authorList>
    </citation>
    <scope>NUCLEOTIDE SEQUENCE [LARGE SCALE GENOMIC DNA]</scope>
    <source>
        <strain evidence="2">DSM 25811 / CCM 8410 / LMG 26954 / E90</strain>
    </source>
</reference>
<dbReference type="InterPro" id="IPR025345">
    <property type="entry name" value="DUF4249"/>
</dbReference>
<organism evidence="1 2">
    <name type="scientific">Niabella drilacis (strain DSM 25811 / CCM 8410 / CCUG 62505 / LMG 26954 / E90)</name>
    <dbReference type="NCBI Taxonomy" id="1285928"/>
    <lineage>
        <taxon>Bacteria</taxon>
        <taxon>Pseudomonadati</taxon>
        <taxon>Bacteroidota</taxon>
        <taxon>Chitinophagia</taxon>
        <taxon>Chitinophagales</taxon>
        <taxon>Chitinophagaceae</taxon>
        <taxon>Niabella</taxon>
    </lineage>
</organism>
<dbReference type="STRING" id="1285928.SAMN04487894_11918"/>
<evidence type="ECO:0000313" key="1">
    <source>
        <dbReference type="EMBL" id="SDE04680.1"/>
    </source>
</evidence>
<proteinExistence type="predicted"/>
<dbReference type="Pfam" id="PF14054">
    <property type="entry name" value="DUF4249"/>
    <property type="match status" value="1"/>
</dbReference>
<dbReference type="OrthoDB" id="637707at2"/>
<evidence type="ECO:0000313" key="2">
    <source>
        <dbReference type="Proteomes" id="UP000198757"/>
    </source>
</evidence>
<sequence>MKKISSVYNGWLLLLLLVTAGCQKVIHVDIKSVGKKYVIEGTVADYDDSYSVIVSQTLNVSDLNLFKGVEDAVVTIAEEGKLPVLLQHKGNGLYRANASGTPGKTYDLFVRIGAEVFTARSSMPQKVAFDSLYTTGRQLVGRRQLIATVEFKDPPGLGNAYRFTQLVDGEKENTIFVTNDQLIDGRNVVYELLMFSSDTTSDLKRGDNLRVEMRCINTDNYNFWYSLAQSALGQSQSASPGNPVSNIRGGALGYFSANTFDKKDLFIK</sequence>
<name>A0A1G6ZQ45_NIADE</name>
<dbReference type="Proteomes" id="UP000198757">
    <property type="component" value="Unassembled WGS sequence"/>
</dbReference>
<accession>A0A1G6ZQ45</accession>
<dbReference type="AlphaFoldDB" id="A0A1G6ZQ45"/>
<dbReference type="EMBL" id="FMZO01000019">
    <property type="protein sequence ID" value="SDE04680.1"/>
    <property type="molecule type" value="Genomic_DNA"/>
</dbReference>
<gene>
    <name evidence="1" type="ORF">SAMN04487894_11918</name>
</gene>
<protein>
    <recommendedName>
        <fullName evidence="3">DUF4249 domain-containing protein</fullName>
    </recommendedName>
</protein>